<dbReference type="Proteomes" id="UP000064967">
    <property type="component" value="Chromosome"/>
</dbReference>
<sequence length="41" mass="4506">MGARLRSRVRGGEHVAKETVRALAPHKALTKTMTNDNGLDF</sequence>
<name>A0A0K1PVM8_9BACT</name>
<keyword evidence="2" id="KW-1185">Reference proteome</keyword>
<accession>A0A0K1PVM8</accession>
<gene>
    <name evidence="1" type="ORF">AKJ09_04095</name>
</gene>
<dbReference type="AlphaFoldDB" id="A0A0K1PVM8"/>
<protein>
    <submittedName>
        <fullName evidence="1">Uncharacterized protein</fullName>
    </submittedName>
</protein>
<proteinExistence type="predicted"/>
<evidence type="ECO:0000313" key="2">
    <source>
        <dbReference type="Proteomes" id="UP000064967"/>
    </source>
</evidence>
<organism evidence="1 2">
    <name type="scientific">Labilithrix luteola</name>
    <dbReference type="NCBI Taxonomy" id="1391654"/>
    <lineage>
        <taxon>Bacteria</taxon>
        <taxon>Pseudomonadati</taxon>
        <taxon>Myxococcota</taxon>
        <taxon>Polyangia</taxon>
        <taxon>Polyangiales</taxon>
        <taxon>Labilitrichaceae</taxon>
        <taxon>Labilithrix</taxon>
    </lineage>
</organism>
<dbReference type="EMBL" id="CP012333">
    <property type="protein sequence ID" value="AKU97431.1"/>
    <property type="molecule type" value="Genomic_DNA"/>
</dbReference>
<evidence type="ECO:0000313" key="1">
    <source>
        <dbReference type="EMBL" id="AKU97431.1"/>
    </source>
</evidence>
<dbReference type="KEGG" id="llu:AKJ09_04095"/>
<reference evidence="1 2" key="1">
    <citation type="submission" date="2015-08" db="EMBL/GenBank/DDBJ databases">
        <authorList>
            <person name="Babu N.S."/>
            <person name="Beckwith C.J."/>
            <person name="Beseler K.G."/>
            <person name="Brison A."/>
            <person name="Carone J.V."/>
            <person name="Caskin T.P."/>
            <person name="Diamond M."/>
            <person name="Durham M.E."/>
            <person name="Foxe J.M."/>
            <person name="Go M."/>
            <person name="Henderson B.A."/>
            <person name="Jones I.B."/>
            <person name="McGettigan J.A."/>
            <person name="Micheletti S.J."/>
            <person name="Nasrallah M.E."/>
            <person name="Ortiz D."/>
            <person name="Piller C.R."/>
            <person name="Privatt S.R."/>
            <person name="Schneider S.L."/>
            <person name="Sharp S."/>
            <person name="Smith T.C."/>
            <person name="Stanton J.D."/>
            <person name="Ullery H.E."/>
            <person name="Wilson R.J."/>
            <person name="Serrano M.G."/>
            <person name="Buck G."/>
            <person name="Lee V."/>
            <person name="Wang Y."/>
            <person name="Carvalho R."/>
            <person name="Voegtly L."/>
            <person name="Shi R."/>
            <person name="Duckworth R."/>
            <person name="Johnson A."/>
            <person name="Loviza R."/>
            <person name="Walstead R."/>
            <person name="Shah Z."/>
            <person name="Kiflezghi M."/>
            <person name="Wade K."/>
            <person name="Ball S.L."/>
            <person name="Bradley K.W."/>
            <person name="Asai D.J."/>
            <person name="Bowman C.A."/>
            <person name="Russell D.A."/>
            <person name="Pope W.H."/>
            <person name="Jacobs-Sera D."/>
            <person name="Hendrix R.W."/>
            <person name="Hatfull G.F."/>
        </authorList>
    </citation>
    <scope>NUCLEOTIDE SEQUENCE [LARGE SCALE GENOMIC DNA]</scope>
    <source>
        <strain evidence="1 2">DSM 27648</strain>
    </source>
</reference>